<evidence type="ECO:0000313" key="3">
    <source>
        <dbReference type="Proteomes" id="UP001432209"/>
    </source>
</evidence>
<evidence type="ECO:0000259" key="1">
    <source>
        <dbReference type="Pfam" id="PF13460"/>
    </source>
</evidence>
<dbReference type="InterPro" id="IPR016040">
    <property type="entry name" value="NAD(P)-bd_dom"/>
</dbReference>
<organism evidence="2 3">
    <name type="scientific">Streptomyces niveus</name>
    <name type="common">Streptomyces spheroides</name>
    <dbReference type="NCBI Taxonomy" id="193462"/>
    <lineage>
        <taxon>Bacteria</taxon>
        <taxon>Bacillati</taxon>
        <taxon>Actinomycetota</taxon>
        <taxon>Actinomycetes</taxon>
        <taxon>Kitasatosporales</taxon>
        <taxon>Streptomycetaceae</taxon>
        <taxon>Streptomyces</taxon>
    </lineage>
</organism>
<accession>A0ABZ2AG12</accession>
<dbReference type="EMBL" id="CP109495">
    <property type="protein sequence ID" value="WUX56348.1"/>
    <property type="molecule type" value="Genomic_DNA"/>
</dbReference>
<feature type="domain" description="NAD(P)-binding" evidence="1">
    <location>
        <begin position="8"/>
        <end position="135"/>
    </location>
</feature>
<dbReference type="InterPro" id="IPR036291">
    <property type="entry name" value="NAD(P)-bd_dom_sf"/>
</dbReference>
<gene>
    <name evidence="2" type="ORF">OG442_35165</name>
</gene>
<dbReference type="RefSeq" id="WP_329080907.1">
    <property type="nucleotide sequence ID" value="NZ_CP108849.2"/>
</dbReference>
<sequence>MATILVTGGTGTLGRQVVDRLRTDGHTVRALSRSSEPYAVDLRDDDSRGLDEALRGVDVVVHCASSASPRGGDDRAAAHLVESAVRARIPHLVYVSIVGVDRLPLGYHRTKRVVERMVEDSGLGWTILRTTQFHDLVLRMLEGATRLPVAALLPAEVRLQPVGSAEVASRLADLATRPPSGRVPDIGGPEIRTVRELADVYLRATGHKRRVLPMPLFGKAYASYRRGDQLAPERAVGRETFEDFLATRKM</sequence>
<reference evidence="2" key="1">
    <citation type="submission" date="2022-10" db="EMBL/GenBank/DDBJ databases">
        <title>The complete genomes of actinobacterial strains from the NBC collection.</title>
        <authorList>
            <person name="Joergensen T.S."/>
            <person name="Alvarez Arevalo M."/>
            <person name="Sterndorff E.B."/>
            <person name="Faurdal D."/>
            <person name="Vuksanovic O."/>
            <person name="Mourched A.-S."/>
            <person name="Charusanti P."/>
            <person name="Shaw S."/>
            <person name="Blin K."/>
            <person name="Weber T."/>
        </authorList>
    </citation>
    <scope>NUCLEOTIDE SEQUENCE</scope>
    <source>
        <strain evidence="2">NBC_01432</strain>
    </source>
</reference>
<dbReference type="SUPFAM" id="SSF51735">
    <property type="entry name" value="NAD(P)-binding Rossmann-fold domains"/>
    <property type="match status" value="1"/>
</dbReference>
<dbReference type="PANTHER" id="PTHR12126:SF11">
    <property type="entry name" value="NADH DEHYDROGENASE [UBIQUINONE] 1 ALPHA SUBCOMPLEX SUBUNIT 9, MITOCHONDRIAL"/>
    <property type="match status" value="1"/>
</dbReference>
<protein>
    <submittedName>
        <fullName evidence="2">SDR family oxidoreductase</fullName>
    </submittedName>
</protein>
<dbReference type="Proteomes" id="UP001432209">
    <property type="component" value="Chromosome"/>
</dbReference>
<keyword evidence="3" id="KW-1185">Reference proteome</keyword>
<name>A0ABZ2AG12_STRNV</name>
<evidence type="ECO:0000313" key="2">
    <source>
        <dbReference type="EMBL" id="WUX56348.1"/>
    </source>
</evidence>
<dbReference type="Pfam" id="PF13460">
    <property type="entry name" value="NAD_binding_10"/>
    <property type="match status" value="1"/>
</dbReference>
<dbReference type="PANTHER" id="PTHR12126">
    <property type="entry name" value="NADH-UBIQUINONE OXIDOREDUCTASE 39 KDA SUBUNIT-RELATED"/>
    <property type="match status" value="1"/>
</dbReference>
<dbReference type="Gene3D" id="3.40.50.720">
    <property type="entry name" value="NAD(P)-binding Rossmann-like Domain"/>
    <property type="match status" value="1"/>
</dbReference>
<dbReference type="InterPro" id="IPR051207">
    <property type="entry name" value="ComplexI_NDUFA9_subunit"/>
</dbReference>
<proteinExistence type="predicted"/>